<feature type="transmembrane region" description="Helical" evidence="1">
    <location>
        <begin position="147"/>
        <end position="167"/>
    </location>
</feature>
<dbReference type="EMBL" id="RKHR01000009">
    <property type="protein sequence ID" value="ROR94897.1"/>
    <property type="molecule type" value="Genomic_DNA"/>
</dbReference>
<dbReference type="Pfam" id="PF06197">
    <property type="entry name" value="DUF998"/>
    <property type="match status" value="1"/>
</dbReference>
<feature type="transmembrane region" description="Helical" evidence="1">
    <location>
        <begin position="122"/>
        <end position="141"/>
    </location>
</feature>
<reference evidence="2 3" key="1">
    <citation type="submission" date="2018-11" db="EMBL/GenBank/DDBJ databases">
        <title>Genomic Encyclopedia of Type Strains, Phase IV (KMG-IV): sequencing the most valuable type-strain genomes for metagenomic binning, comparative biology and taxonomic classification.</title>
        <authorList>
            <person name="Goeker M."/>
        </authorList>
    </citation>
    <scope>NUCLEOTIDE SEQUENCE [LARGE SCALE GENOMIC DNA]</scope>
    <source>
        <strain evidence="2 3">DSM 100316</strain>
    </source>
</reference>
<keyword evidence="1" id="KW-1133">Transmembrane helix</keyword>
<evidence type="ECO:0000313" key="3">
    <source>
        <dbReference type="Proteomes" id="UP000275394"/>
    </source>
</evidence>
<dbReference type="Proteomes" id="UP000275394">
    <property type="component" value="Unassembled WGS sequence"/>
</dbReference>
<dbReference type="InterPro" id="IPR009339">
    <property type="entry name" value="DUF998"/>
</dbReference>
<feature type="transmembrane region" description="Helical" evidence="1">
    <location>
        <begin position="79"/>
        <end position="102"/>
    </location>
</feature>
<evidence type="ECO:0000256" key="1">
    <source>
        <dbReference type="SAM" id="Phobius"/>
    </source>
</evidence>
<organism evidence="2 3">
    <name type="scientific">Sinobacterium caligoides</name>
    <dbReference type="NCBI Taxonomy" id="933926"/>
    <lineage>
        <taxon>Bacteria</taxon>
        <taxon>Pseudomonadati</taxon>
        <taxon>Pseudomonadota</taxon>
        <taxon>Gammaproteobacteria</taxon>
        <taxon>Cellvibrionales</taxon>
        <taxon>Spongiibacteraceae</taxon>
        <taxon>Sinobacterium</taxon>
    </lineage>
</organism>
<protein>
    <submittedName>
        <fullName evidence="2">Uncharacterized protein DUF998</fullName>
    </submittedName>
</protein>
<feature type="transmembrane region" description="Helical" evidence="1">
    <location>
        <begin position="6"/>
        <end position="26"/>
    </location>
</feature>
<comment type="caution">
    <text evidence="2">The sequence shown here is derived from an EMBL/GenBank/DDBJ whole genome shotgun (WGS) entry which is preliminary data.</text>
</comment>
<dbReference type="AlphaFoldDB" id="A0A3N2D545"/>
<evidence type="ECO:0000313" key="2">
    <source>
        <dbReference type="EMBL" id="ROR94897.1"/>
    </source>
</evidence>
<name>A0A3N2D545_9GAMM</name>
<accession>A0A3N2D545</accession>
<keyword evidence="1" id="KW-0472">Membrane</keyword>
<gene>
    <name evidence="2" type="ORF">EDC56_3710</name>
</gene>
<sequence length="204" mass="23037">MLLESIAMLSGLIATIWITIGVYIAARFYPHYDHANQFCSELGAAGSPTEKISPAINNYPLGFIFCLFGWAIVQLDDSNIAITISGILIIIHGIGTWAAGYFPMDKDPYTKSPTLNCKIHSWAGLIMLLALLIAPIFIAFSPESIYIPFWFRATSIAIVFLSTYYLLKMYQGLKKQKLTGYYQRISYWIKLIWLSIFSLILVQM</sequence>
<keyword evidence="3" id="KW-1185">Reference proteome</keyword>
<feature type="transmembrane region" description="Helical" evidence="1">
    <location>
        <begin position="187"/>
        <end position="203"/>
    </location>
</feature>
<keyword evidence="1" id="KW-0812">Transmembrane</keyword>
<proteinExistence type="predicted"/>